<accession>A0ABT6KTQ8</accession>
<reference evidence="2 3" key="1">
    <citation type="submission" date="2023-04" db="EMBL/GenBank/DDBJ databases">
        <title>Forest soil microbial communities from Buena Vista Peninsula, Colon Province, Panama.</title>
        <authorList>
            <person name="Bouskill N."/>
        </authorList>
    </citation>
    <scope>NUCLEOTIDE SEQUENCE [LARGE SCALE GENOMIC DNA]</scope>
    <source>
        <strain evidence="2 3">AC80</strain>
    </source>
</reference>
<proteinExistence type="predicted"/>
<dbReference type="EMBL" id="JARXVE010000001">
    <property type="protein sequence ID" value="MDH6194096.1"/>
    <property type="molecule type" value="Genomic_DNA"/>
</dbReference>
<dbReference type="InterPro" id="IPR007344">
    <property type="entry name" value="GrpB/CoaE"/>
</dbReference>
<evidence type="ECO:0000256" key="1">
    <source>
        <dbReference type="ARBA" id="ARBA00022993"/>
    </source>
</evidence>
<evidence type="ECO:0000313" key="3">
    <source>
        <dbReference type="Proteomes" id="UP001160130"/>
    </source>
</evidence>
<keyword evidence="3" id="KW-1185">Reference proteome</keyword>
<dbReference type="Proteomes" id="UP001160130">
    <property type="component" value="Unassembled WGS sequence"/>
</dbReference>
<protein>
    <submittedName>
        <fullName evidence="2">GrpB-like predicted nucleotidyltransferase (UPF0157 family)</fullName>
    </submittedName>
</protein>
<sequence>MGDMPVEVVEYDPTWPHKFDEQRDELSHLLEPWLQSAIEHVGSTSVPGLAAKPIIDIAAPVTALHEARAAVSVLEQRTWCYWADDPNQTWRLWFLHPRPDARTHHLYLIPHDDPHLHELLAFRDHLRAHADVRHRYAALKTALAQEHRGNRNAYTAAKTEFVAEVLSMHGLQLQPRTAPC</sequence>
<dbReference type="InterPro" id="IPR043519">
    <property type="entry name" value="NT_sf"/>
</dbReference>
<dbReference type="Pfam" id="PF04229">
    <property type="entry name" value="GrpB"/>
    <property type="match status" value="1"/>
</dbReference>
<gene>
    <name evidence="2" type="ORF">M2272_000717</name>
</gene>
<dbReference type="Gene3D" id="3.30.460.10">
    <property type="entry name" value="Beta Polymerase, domain 2"/>
    <property type="match status" value="1"/>
</dbReference>
<dbReference type="SUPFAM" id="SSF81301">
    <property type="entry name" value="Nucleotidyltransferase"/>
    <property type="match status" value="1"/>
</dbReference>
<evidence type="ECO:0000313" key="2">
    <source>
        <dbReference type="EMBL" id="MDH6194096.1"/>
    </source>
</evidence>
<comment type="caution">
    <text evidence="2">The sequence shown here is derived from an EMBL/GenBank/DDBJ whole genome shotgun (WGS) entry which is preliminary data.</text>
</comment>
<keyword evidence="1" id="KW-0173">Coenzyme A biosynthesis</keyword>
<dbReference type="RefSeq" id="WP_280830741.1">
    <property type="nucleotide sequence ID" value="NZ_JARXVE010000001.1"/>
</dbReference>
<name>A0ABT6KTQ8_9MYCO</name>
<dbReference type="PANTHER" id="PTHR34822:SF1">
    <property type="entry name" value="GRPB FAMILY PROTEIN"/>
    <property type="match status" value="1"/>
</dbReference>
<dbReference type="PANTHER" id="PTHR34822">
    <property type="entry name" value="GRPB DOMAIN PROTEIN (AFU_ORTHOLOGUE AFUA_1G01530)"/>
    <property type="match status" value="1"/>
</dbReference>
<organism evidence="2 3">
    <name type="scientific">Mycolicibacterium frederiksbergense</name>
    <dbReference type="NCBI Taxonomy" id="117567"/>
    <lineage>
        <taxon>Bacteria</taxon>
        <taxon>Bacillati</taxon>
        <taxon>Actinomycetota</taxon>
        <taxon>Actinomycetes</taxon>
        <taxon>Mycobacteriales</taxon>
        <taxon>Mycobacteriaceae</taxon>
        <taxon>Mycolicibacterium</taxon>
    </lineage>
</organism>